<proteinExistence type="predicted"/>
<reference evidence="1 2" key="1">
    <citation type="submission" date="2021-06" db="EMBL/GenBank/DDBJ databases">
        <authorList>
            <person name="Kallberg Y."/>
            <person name="Tangrot J."/>
            <person name="Rosling A."/>
        </authorList>
    </citation>
    <scope>NUCLEOTIDE SEQUENCE [LARGE SCALE GENOMIC DNA]</scope>
    <source>
        <strain evidence="1 2">120-4 pot B 10/14</strain>
    </source>
</reference>
<protein>
    <submittedName>
        <fullName evidence="1">14572_t:CDS:1</fullName>
    </submittedName>
</protein>
<dbReference type="EMBL" id="CAJVQB010114635">
    <property type="protein sequence ID" value="CAG8852641.1"/>
    <property type="molecule type" value="Genomic_DNA"/>
</dbReference>
<accession>A0ABN7XDY1</accession>
<organism evidence="1 2">
    <name type="scientific">Gigaspora margarita</name>
    <dbReference type="NCBI Taxonomy" id="4874"/>
    <lineage>
        <taxon>Eukaryota</taxon>
        <taxon>Fungi</taxon>
        <taxon>Fungi incertae sedis</taxon>
        <taxon>Mucoromycota</taxon>
        <taxon>Glomeromycotina</taxon>
        <taxon>Glomeromycetes</taxon>
        <taxon>Diversisporales</taxon>
        <taxon>Gigasporaceae</taxon>
        <taxon>Gigaspora</taxon>
    </lineage>
</organism>
<gene>
    <name evidence="1" type="ORF">GMARGA_LOCUS41462</name>
</gene>
<evidence type="ECO:0000313" key="2">
    <source>
        <dbReference type="Proteomes" id="UP000789901"/>
    </source>
</evidence>
<comment type="caution">
    <text evidence="1">The sequence shown here is derived from an EMBL/GenBank/DDBJ whole genome shotgun (WGS) entry which is preliminary data.</text>
</comment>
<sequence>ENRVVYIRDKTHKSHLNQITLLEYYYFLGEHLEERRWNRNSQCFIKEKFTEEAFKYAWKSAKRVYELYK</sequence>
<name>A0ABN7XDY1_GIGMA</name>
<feature type="non-terminal residue" evidence="1">
    <location>
        <position position="1"/>
    </location>
</feature>
<dbReference type="Proteomes" id="UP000789901">
    <property type="component" value="Unassembled WGS sequence"/>
</dbReference>
<keyword evidence="2" id="KW-1185">Reference proteome</keyword>
<feature type="non-terminal residue" evidence="1">
    <location>
        <position position="69"/>
    </location>
</feature>
<evidence type="ECO:0000313" key="1">
    <source>
        <dbReference type="EMBL" id="CAG8852641.1"/>
    </source>
</evidence>